<gene>
    <name evidence="3" type="ORF">PBAH0796_LOCUS11999</name>
</gene>
<feature type="compositionally biased region" description="Low complexity" evidence="2">
    <location>
        <begin position="73"/>
        <end position="86"/>
    </location>
</feature>
<feature type="compositionally biased region" description="Low complexity" evidence="2">
    <location>
        <begin position="36"/>
        <end position="46"/>
    </location>
</feature>
<evidence type="ECO:0000313" key="3">
    <source>
        <dbReference type="EMBL" id="CAD8356632.1"/>
    </source>
</evidence>
<organism evidence="3">
    <name type="scientific">Pyrodinium bahamense</name>
    <dbReference type="NCBI Taxonomy" id="73915"/>
    <lineage>
        <taxon>Eukaryota</taxon>
        <taxon>Sar</taxon>
        <taxon>Alveolata</taxon>
        <taxon>Dinophyceae</taxon>
        <taxon>Gonyaulacales</taxon>
        <taxon>Pyrocystaceae</taxon>
        <taxon>Pyrodinium</taxon>
    </lineage>
</organism>
<feature type="region of interest" description="Disordered" evidence="2">
    <location>
        <begin position="1"/>
        <end position="120"/>
    </location>
</feature>
<dbReference type="EMBL" id="HBEG01019785">
    <property type="protein sequence ID" value="CAD8356632.1"/>
    <property type="molecule type" value="Transcribed_RNA"/>
</dbReference>
<accession>A0A7S0A8Y1</accession>
<reference evidence="3" key="1">
    <citation type="submission" date="2021-01" db="EMBL/GenBank/DDBJ databases">
        <authorList>
            <person name="Corre E."/>
            <person name="Pelletier E."/>
            <person name="Niang G."/>
            <person name="Scheremetjew M."/>
            <person name="Finn R."/>
            <person name="Kale V."/>
            <person name="Holt S."/>
            <person name="Cochrane G."/>
            <person name="Meng A."/>
            <person name="Brown T."/>
            <person name="Cohen L."/>
        </authorList>
    </citation>
    <scope>NUCLEOTIDE SEQUENCE</scope>
    <source>
        <strain evidence="3">Pbaha01</strain>
    </source>
</reference>
<feature type="compositionally biased region" description="Gly residues" evidence="2">
    <location>
        <begin position="89"/>
        <end position="98"/>
    </location>
</feature>
<keyword evidence="1" id="KW-0175">Coiled coil</keyword>
<evidence type="ECO:0000256" key="1">
    <source>
        <dbReference type="SAM" id="Coils"/>
    </source>
</evidence>
<evidence type="ECO:0000256" key="2">
    <source>
        <dbReference type="SAM" id="MobiDB-lite"/>
    </source>
</evidence>
<feature type="coiled-coil region" evidence="1">
    <location>
        <begin position="312"/>
        <end position="378"/>
    </location>
</feature>
<feature type="coiled-coil region" evidence="1">
    <location>
        <begin position="189"/>
        <end position="241"/>
    </location>
</feature>
<protein>
    <submittedName>
        <fullName evidence="3">Uncharacterized protein</fullName>
    </submittedName>
</protein>
<proteinExistence type="predicted"/>
<sequence>MDAARGRAARPQPPRHPRKRETFVSSPRLAGAGQRITTAAPVAIAPPRGPFAAGTGVAHVEGRGSGAASPDGASDTPSSEGPSSEGPSDRGGSGGSGGVAPAPAPLRHSSADTAAEARELARGGEELAGRIAELGAANAALVRQLEAQAKELVALEESSRVQQQLLQDFDRRAERVRGDQALASEARVRAEAAASEAQLRTELEEAKELARSGHEELLEQLRQARSSREALLERLRQSDSERGLREAERDEARAHAQELEGRLWVLREAPEHSDTRLRALEMESNLVRSRLAREVAAREAAAEAASESRVRAQHLEGQLQRTTSEARRLRHALAEATELAAFRQEVCLDLQGQLRQQRAEAEQQLSREREKLQAVARLEAVLPKRVLLKALA</sequence>
<name>A0A7S0A8Y1_9DINO</name>
<dbReference type="AlphaFoldDB" id="A0A7S0A8Y1"/>